<protein>
    <submittedName>
        <fullName evidence="1">Uncharacterized protein</fullName>
    </submittedName>
</protein>
<dbReference type="AlphaFoldDB" id="A0A0F9JJZ4"/>
<name>A0A0F9JJZ4_9ZZZZ</name>
<comment type="caution">
    <text evidence="1">The sequence shown here is derived from an EMBL/GenBank/DDBJ whole genome shotgun (WGS) entry which is preliminary data.</text>
</comment>
<accession>A0A0F9JJZ4</accession>
<dbReference type="EMBL" id="LAZR01016079">
    <property type="protein sequence ID" value="KKM06066.1"/>
    <property type="molecule type" value="Genomic_DNA"/>
</dbReference>
<reference evidence="1" key="1">
    <citation type="journal article" date="2015" name="Nature">
        <title>Complex archaea that bridge the gap between prokaryotes and eukaryotes.</title>
        <authorList>
            <person name="Spang A."/>
            <person name="Saw J.H."/>
            <person name="Jorgensen S.L."/>
            <person name="Zaremba-Niedzwiedzka K."/>
            <person name="Martijn J."/>
            <person name="Lind A.E."/>
            <person name="van Eijk R."/>
            <person name="Schleper C."/>
            <person name="Guy L."/>
            <person name="Ettema T.J."/>
        </authorList>
    </citation>
    <scope>NUCLEOTIDE SEQUENCE</scope>
</reference>
<sequence length="67" mass="7485">MGSAKFVVEREFTKEELDEHGISHIIDSPEDLASWKRSNGVGVFNKELNAARIIVGGWDVDSIQEVK</sequence>
<evidence type="ECO:0000313" key="1">
    <source>
        <dbReference type="EMBL" id="KKM06066.1"/>
    </source>
</evidence>
<gene>
    <name evidence="1" type="ORF">LCGC14_1747750</name>
</gene>
<proteinExistence type="predicted"/>
<organism evidence="1">
    <name type="scientific">marine sediment metagenome</name>
    <dbReference type="NCBI Taxonomy" id="412755"/>
    <lineage>
        <taxon>unclassified sequences</taxon>
        <taxon>metagenomes</taxon>
        <taxon>ecological metagenomes</taxon>
    </lineage>
</organism>